<dbReference type="AlphaFoldDB" id="A0A6C0UIF6"/>
<keyword evidence="4" id="KW-1133">Transmembrane helix</keyword>
<keyword evidence="3" id="KW-0812">Transmembrane</keyword>
<dbReference type="InterPro" id="IPR050622">
    <property type="entry name" value="CPA3_antiporter_subunitB"/>
</dbReference>
<evidence type="ECO:0000256" key="2">
    <source>
        <dbReference type="ARBA" id="ARBA00022475"/>
    </source>
</evidence>
<evidence type="ECO:0000259" key="6">
    <source>
        <dbReference type="Pfam" id="PF04039"/>
    </source>
</evidence>
<evidence type="ECO:0000256" key="1">
    <source>
        <dbReference type="ARBA" id="ARBA00004651"/>
    </source>
</evidence>
<evidence type="ECO:0000256" key="5">
    <source>
        <dbReference type="ARBA" id="ARBA00023136"/>
    </source>
</evidence>
<sequence>MSGRDIDSRPHEFEANRRTTVISRTVTRIVVPFILVTAIGLLLQGHNLPGGGFIGAVLTVAAFVLIYVIFGLDYVQSEVLRLRSDNDGHSPVELYRWLFGGGLALAVLSGLVPIFFGFDFLTQGVWFFKHVPLYEEFELASAVFFDFGVYFAVVGALLTIVAEVGTE</sequence>
<evidence type="ECO:0000256" key="3">
    <source>
        <dbReference type="ARBA" id="ARBA00022692"/>
    </source>
</evidence>
<dbReference type="GO" id="GO:0005886">
    <property type="term" value="C:plasma membrane"/>
    <property type="evidence" value="ECO:0007669"/>
    <property type="project" value="UniProtKB-SubCell"/>
</dbReference>
<evidence type="ECO:0000313" key="8">
    <source>
        <dbReference type="Proteomes" id="UP000465846"/>
    </source>
</evidence>
<dbReference type="GeneID" id="44078636"/>
<accession>A0A6C0UIF6</accession>
<dbReference type="Pfam" id="PF04039">
    <property type="entry name" value="MnhB"/>
    <property type="match status" value="1"/>
</dbReference>
<gene>
    <name evidence="7" type="ORF">G3I44_04505</name>
</gene>
<keyword evidence="2" id="KW-1003">Cell membrane</keyword>
<organism evidence="7 8">
    <name type="scientific">Halogeometricum borinquense</name>
    <dbReference type="NCBI Taxonomy" id="60847"/>
    <lineage>
        <taxon>Archaea</taxon>
        <taxon>Methanobacteriati</taxon>
        <taxon>Methanobacteriota</taxon>
        <taxon>Stenosarchaea group</taxon>
        <taxon>Halobacteria</taxon>
        <taxon>Halobacteriales</taxon>
        <taxon>Haloferacaceae</taxon>
        <taxon>Halogeometricum</taxon>
    </lineage>
</organism>
<dbReference type="EMBL" id="CP048739">
    <property type="protein sequence ID" value="QIB73609.1"/>
    <property type="molecule type" value="Genomic_DNA"/>
</dbReference>
<dbReference type="InterPro" id="IPR007182">
    <property type="entry name" value="MnhB"/>
</dbReference>
<keyword evidence="5" id="KW-0472">Membrane</keyword>
<dbReference type="PANTHER" id="PTHR33932:SF4">
    <property type="entry name" value="NA(+)_H(+) ANTIPORTER SUBUNIT B"/>
    <property type="match status" value="1"/>
</dbReference>
<dbReference type="RefSeq" id="WP_163485646.1">
    <property type="nucleotide sequence ID" value="NZ_CP048739.1"/>
</dbReference>
<reference evidence="7 8" key="1">
    <citation type="submission" date="2020-02" db="EMBL/GenBank/DDBJ databases">
        <title>Whole genome sequence of Halogeometricum borinquense strain wsp4.</title>
        <authorList>
            <person name="Verma D.K."/>
            <person name="Gopal K."/>
            <person name="Prasad E.S."/>
        </authorList>
    </citation>
    <scope>NUCLEOTIDE SEQUENCE [LARGE SCALE GENOMIC DNA]</scope>
    <source>
        <strain evidence="8">wsp4</strain>
    </source>
</reference>
<comment type="subcellular location">
    <subcellularLocation>
        <location evidence="1">Cell membrane</location>
        <topology evidence="1">Multi-pass membrane protein</topology>
    </subcellularLocation>
</comment>
<name>A0A6C0UIF6_9EURY</name>
<protein>
    <submittedName>
        <fullName evidence="7">Sodium:proton antiporter</fullName>
    </submittedName>
</protein>
<feature type="domain" description="Na+/H+ antiporter MnhB subunit-related protein" evidence="6">
    <location>
        <begin position="22"/>
        <end position="159"/>
    </location>
</feature>
<evidence type="ECO:0000313" key="7">
    <source>
        <dbReference type="EMBL" id="QIB73609.1"/>
    </source>
</evidence>
<proteinExistence type="predicted"/>
<evidence type="ECO:0000256" key="4">
    <source>
        <dbReference type="ARBA" id="ARBA00022989"/>
    </source>
</evidence>
<dbReference type="PANTHER" id="PTHR33932">
    <property type="entry name" value="NA(+)/H(+) ANTIPORTER SUBUNIT B"/>
    <property type="match status" value="1"/>
</dbReference>
<dbReference type="Proteomes" id="UP000465846">
    <property type="component" value="Chromosome"/>
</dbReference>